<dbReference type="RefSeq" id="WP_146445463.1">
    <property type="nucleotide sequence ID" value="NZ_SJPR01000003.1"/>
</dbReference>
<evidence type="ECO:0000313" key="2">
    <source>
        <dbReference type="EMBL" id="TWT96965.1"/>
    </source>
</evidence>
<reference evidence="2 3" key="1">
    <citation type="submission" date="2019-02" db="EMBL/GenBank/DDBJ databases">
        <title>Deep-cultivation of Planctomycetes and their phenomic and genomic characterization uncovers novel biology.</title>
        <authorList>
            <person name="Wiegand S."/>
            <person name="Jogler M."/>
            <person name="Boedeker C."/>
            <person name="Pinto D."/>
            <person name="Vollmers J."/>
            <person name="Rivas-Marin E."/>
            <person name="Kohn T."/>
            <person name="Peeters S.H."/>
            <person name="Heuer A."/>
            <person name="Rast P."/>
            <person name="Oberbeckmann S."/>
            <person name="Bunk B."/>
            <person name="Jeske O."/>
            <person name="Meyerdierks A."/>
            <person name="Storesund J.E."/>
            <person name="Kallscheuer N."/>
            <person name="Luecker S."/>
            <person name="Lage O.M."/>
            <person name="Pohl T."/>
            <person name="Merkel B.J."/>
            <person name="Hornburger P."/>
            <person name="Mueller R.-W."/>
            <person name="Bruemmer F."/>
            <person name="Labrenz M."/>
            <person name="Spormann A.M."/>
            <person name="Op Den Camp H."/>
            <person name="Overmann J."/>
            <person name="Amann R."/>
            <person name="Jetten M.S.M."/>
            <person name="Mascher T."/>
            <person name="Medema M.H."/>
            <person name="Devos D.P."/>
            <person name="Kaster A.-K."/>
            <person name="Ovreas L."/>
            <person name="Rohde M."/>
            <person name="Galperin M.Y."/>
            <person name="Jogler C."/>
        </authorList>
    </citation>
    <scope>NUCLEOTIDE SEQUENCE [LARGE SCALE GENOMIC DNA]</scope>
    <source>
        <strain evidence="2 3">Pla108</strain>
    </source>
</reference>
<organism evidence="2 3">
    <name type="scientific">Botrimarina colliarenosi</name>
    <dbReference type="NCBI Taxonomy" id="2528001"/>
    <lineage>
        <taxon>Bacteria</taxon>
        <taxon>Pseudomonadati</taxon>
        <taxon>Planctomycetota</taxon>
        <taxon>Planctomycetia</taxon>
        <taxon>Pirellulales</taxon>
        <taxon>Lacipirellulaceae</taxon>
        <taxon>Botrimarina</taxon>
    </lineage>
</organism>
<dbReference type="OrthoDB" id="286910at2"/>
<proteinExistence type="predicted"/>
<keyword evidence="3" id="KW-1185">Reference proteome</keyword>
<evidence type="ECO:0008006" key="4">
    <source>
        <dbReference type="Google" id="ProtNLM"/>
    </source>
</evidence>
<dbReference type="Proteomes" id="UP000317421">
    <property type="component" value="Unassembled WGS sequence"/>
</dbReference>
<name>A0A5C6ACT3_9BACT</name>
<keyword evidence="1" id="KW-1133">Transmembrane helix</keyword>
<feature type="transmembrane region" description="Helical" evidence="1">
    <location>
        <begin position="24"/>
        <end position="43"/>
    </location>
</feature>
<comment type="caution">
    <text evidence="2">The sequence shown here is derived from an EMBL/GenBank/DDBJ whole genome shotgun (WGS) entry which is preliminary data.</text>
</comment>
<dbReference type="AlphaFoldDB" id="A0A5C6ACT3"/>
<keyword evidence="1" id="KW-0812">Transmembrane</keyword>
<feature type="transmembrane region" description="Helical" evidence="1">
    <location>
        <begin position="78"/>
        <end position="98"/>
    </location>
</feature>
<accession>A0A5C6ACT3</accession>
<dbReference type="EMBL" id="SJPR01000003">
    <property type="protein sequence ID" value="TWT96965.1"/>
    <property type="molecule type" value="Genomic_DNA"/>
</dbReference>
<protein>
    <recommendedName>
        <fullName evidence="4">DUF4190 domain-containing protein</fullName>
    </recommendedName>
</protein>
<keyword evidence="1" id="KW-0472">Membrane</keyword>
<evidence type="ECO:0000256" key="1">
    <source>
        <dbReference type="SAM" id="Phobius"/>
    </source>
</evidence>
<evidence type="ECO:0000313" key="3">
    <source>
        <dbReference type="Proteomes" id="UP000317421"/>
    </source>
</evidence>
<gene>
    <name evidence="2" type="ORF">Pla108_27420</name>
</gene>
<sequence>MDDRLETDARQIGLSDTLDDEAVAYRPVSALAVVGLVLGLASLLSLVTPWLAFLPLAAVAISWAAAHQVQRDPEAQSGLGLAIAGMALSLVVLGALLVQRPVAKWLHQKSAVAVTDRFVELLAENDLVGALELTKPFPDRRPSPELAKVFYESDAAAQAQLEEFTQRAEVQRVAGGELPVRRGPFESASVSGRRVQGIQTYKVPAGAGQEPTTLQIEVERSASPARVGGVAWRVVDYRLAPPAA</sequence>